<evidence type="ECO:0000313" key="2">
    <source>
        <dbReference type="Proteomes" id="UP000184267"/>
    </source>
</evidence>
<proteinExistence type="predicted"/>
<evidence type="ECO:0000313" key="1">
    <source>
        <dbReference type="EMBL" id="OJT10522.1"/>
    </source>
</evidence>
<gene>
    <name evidence="1" type="ORF">TRAPUB_12960</name>
</gene>
<organism evidence="1 2">
    <name type="scientific">Trametes pubescens</name>
    <name type="common">White-rot fungus</name>
    <dbReference type="NCBI Taxonomy" id="154538"/>
    <lineage>
        <taxon>Eukaryota</taxon>
        <taxon>Fungi</taxon>
        <taxon>Dikarya</taxon>
        <taxon>Basidiomycota</taxon>
        <taxon>Agaricomycotina</taxon>
        <taxon>Agaricomycetes</taxon>
        <taxon>Polyporales</taxon>
        <taxon>Polyporaceae</taxon>
        <taxon>Trametes</taxon>
    </lineage>
</organism>
<accession>A0A1M2VSP3</accession>
<keyword evidence="2" id="KW-1185">Reference proteome</keyword>
<sequence>MPPTDTEKQMFEEVKQNWAAIVQRGASMGVGDHKKLTPPQAARAIVAAFARHLTRPGLSFPDVQQEVALLRTFWAVAADEVPAFTPAVCRSEALWAALPWVVRRVANEPSTAAREVAADVLMMYGRMMHPVVMDGVDTYADVFVHCWVAGGLFDMLEEHSMQIMDFTNGPMALTLIFNTINICIPYLSTETRAELRAQLPRTGMVWKILQAGIASGANEDMARYKANSSGFFMPKGVPDPRNPMWRQGAWEMLATLGHKMRPSEDCARRGCDKPAGGLWCSAGACTGTRYCSRACMKA</sequence>
<protein>
    <recommendedName>
        <fullName evidence="3">MYND-type domain-containing protein</fullName>
    </recommendedName>
</protein>
<reference evidence="1 2" key="1">
    <citation type="submission" date="2016-10" db="EMBL/GenBank/DDBJ databases">
        <title>Genome sequence of the basidiomycete white-rot fungus Trametes pubescens.</title>
        <authorList>
            <person name="Makela M.R."/>
            <person name="Granchi Z."/>
            <person name="Peng M."/>
            <person name="De Vries R.P."/>
            <person name="Grigoriev I."/>
            <person name="Riley R."/>
            <person name="Hilden K."/>
        </authorList>
    </citation>
    <scope>NUCLEOTIDE SEQUENCE [LARGE SCALE GENOMIC DNA]</scope>
    <source>
        <strain evidence="1 2">FBCC735</strain>
    </source>
</reference>
<dbReference type="EMBL" id="MNAD01000773">
    <property type="protein sequence ID" value="OJT10522.1"/>
    <property type="molecule type" value="Genomic_DNA"/>
</dbReference>
<evidence type="ECO:0008006" key="3">
    <source>
        <dbReference type="Google" id="ProtNLM"/>
    </source>
</evidence>
<name>A0A1M2VSP3_TRAPU</name>
<dbReference type="AlphaFoldDB" id="A0A1M2VSP3"/>
<dbReference type="OrthoDB" id="432970at2759"/>
<comment type="caution">
    <text evidence="1">The sequence shown here is derived from an EMBL/GenBank/DDBJ whole genome shotgun (WGS) entry which is preliminary data.</text>
</comment>
<dbReference type="Proteomes" id="UP000184267">
    <property type="component" value="Unassembled WGS sequence"/>
</dbReference>